<protein>
    <recommendedName>
        <fullName evidence="3">SH3 domain-containing protein</fullName>
    </recommendedName>
</protein>
<evidence type="ECO:0000313" key="1">
    <source>
        <dbReference type="EMBL" id="QNA45628.1"/>
    </source>
</evidence>
<dbReference type="KEGG" id="lacs:H4075_05350"/>
<organism evidence="1 2">
    <name type="scientific">Lacibacter sediminis</name>
    <dbReference type="NCBI Taxonomy" id="2760713"/>
    <lineage>
        <taxon>Bacteria</taxon>
        <taxon>Pseudomonadati</taxon>
        <taxon>Bacteroidota</taxon>
        <taxon>Chitinophagia</taxon>
        <taxon>Chitinophagales</taxon>
        <taxon>Chitinophagaceae</taxon>
        <taxon>Lacibacter</taxon>
    </lineage>
</organism>
<dbReference type="AlphaFoldDB" id="A0A7G5XJH5"/>
<name>A0A7G5XJH5_9BACT</name>
<gene>
    <name evidence="1" type="ORF">H4075_05350</name>
</gene>
<sequence length="227" mass="26279">MKHLVIIVIPLLFQQQLFSQQDYSGVYGEKIPLSKEMREVYKELSPDKDDFGYDAKLILKKVSGNKYKFWLYVCKGFPSYNSGQIDGFIEFNSMKSKFRLVDDIVGSCKLDFSVNGKTILIDHDYENGYCGFGANVTAQGVYPLKRKQVRTEDIEETFQYDVEEVTIAKAKAYIYKNQNDMNPSMQYFVKGDRILLLKDEINRVYTEFISASGKFVFGWVNKTDLKN</sequence>
<evidence type="ECO:0008006" key="3">
    <source>
        <dbReference type="Google" id="ProtNLM"/>
    </source>
</evidence>
<dbReference type="Proteomes" id="UP000515344">
    <property type="component" value="Chromosome"/>
</dbReference>
<accession>A0A7G5XJH5</accession>
<reference evidence="2" key="1">
    <citation type="submission" date="2020-08" db="EMBL/GenBank/DDBJ databases">
        <title>Lacibacter sp. S13-6-6 genome sequencing.</title>
        <authorList>
            <person name="Jin L."/>
        </authorList>
    </citation>
    <scope>NUCLEOTIDE SEQUENCE [LARGE SCALE GENOMIC DNA]</scope>
    <source>
        <strain evidence="2">S13-6-6</strain>
    </source>
</reference>
<dbReference type="EMBL" id="CP060007">
    <property type="protein sequence ID" value="QNA45628.1"/>
    <property type="molecule type" value="Genomic_DNA"/>
</dbReference>
<dbReference type="RefSeq" id="WP_182804852.1">
    <property type="nucleotide sequence ID" value="NZ_CP060007.1"/>
</dbReference>
<keyword evidence="2" id="KW-1185">Reference proteome</keyword>
<evidence type="ECO:0000313" key="2">
    <source>
        <dbReference type="Proteomes" id="UP000515344"/>
    </source>
</evidence>
<proteinExistence type="predicted"/>